<proteinExistence type="predicted"/>
<feature type="transmembrane region" description="Helical" evidence="1">
    <location>
        <begin position="17"/>
        <end position="35"/>
    </location>
</feature>
<feature type="domain" description="CAAX prenyl protease 2/Lysostaphin resistance protein A-like" evidence="2">
    <location>
        <begin position="169"/>
        <end position="257"/>
    </location>
</feature>
<feature type="transmembrane region" description="Helical" evidence="1">
    <location>
        <begin position="246"/>
        <end position="266"/>
    </location>
</feature>
<protein>
    <submittedName>
        <fullName evidence="3">Abortive phage infection protein</fullName>
    </submittedName>
</protein>
<name>A0A0A0C0R4_9CELL</name>
<keyword evidence="4" id="KW-1185">Reference proteome</keyword>
<feature type="transmembrane region" description="Helical" evidence="1">
    <location>
        <begin position="89"/>
        <end position="111"/>
    </location>
</feature>
<dbReference type="Proteomes" id="UP000054314">
    <property type="component" value="Unassembled WGS sequence"/>
</dbReference>
<reference evidence="3 4" key="1">
    <citation type="submission" date="2013-08" db="EMBL/GenBank/DDBJ databases">
        <title>Genome sequencing of Cellulomonas bogoriensis 69B4.</title>
        <authorList>
            <person name="Chen F."/>
            <person name="Li Y."/>
            <person name="Wang G."/>
        </authorList>
    </citation>
    <scope>NUCLEOTIDE SEQUENCE [LARGE SCALE GENOMIC DNA]</scope>
    <source>
        <strain evidence="3 4">69B4</strain>
    </source>
</reference>
<evidence type="ECO:0000256" key="1">
    <source>
        <dbReference type="SAM" id="Phobius"/>
    </source>
</evidence>
<evidence type="ECO:0000313" key="3">
    <source>
        <dbReference type="EMBL" id="KGM13740.1"/>
    </source>
</evidence>
<dbReference type="AlphaFoldDB" id="A0A0A0C0R4"/>
<evidence type="ECO:0000259" key="2">
    <source>
        <dbReference type="Pfam" id="PF02517"/>
    </source>
</evidence>
<feature type="transmembrane region" description="Helical" evidence="1">
    <location>
        <begin position="132"/>
        <end position="150"/>
    </location>
</feature>
<accession>A0A0A0C0R4</accession>
<organism evidence="3 4">
    <name type="scientific">Cellulomonas bogoriensis 69B4 = DSM 16987</name>
    <dbReference type="NCBI Taxonomy" id="1386082"/>
    <lineage>
        <taxon>Bacteria</taxon>
        <taxon>Bacillati</taxon>
        <taxon>Actinomycetota</taxon>
        <taxon>Actinomycetes</taxon>
        <taxon>Micrococcales</taxon>
        <taxon>Cellulomonadaceae</taxon>
        <taxon>Cellulomonas</taxon>
    </lineage>
</organism>
<dbReference type="EMBL" id="AXCZ01000026">
    <property type="protein sequence ID" value="KGM13740.1"/>
    <property type="molecule type" value="Genomic_DNA"/>
</dbReference>
<dbReference type="InterPro" id="IPR003675">
    <property type="entry name" value="Rce1/LyrA-like_dom"/>
</dbReference>
<feature type="transmembrane region" description="Helical" evidence="1">
    <location>
        <begin position="170"/>
        <end position="193"/>
    </location>
</feature>
<comment type="caution">
    <text evidence="3">The sequence shown here is derived from an EMBL/GenBank/DDBJ whole genome shotgun (WGS) entry which is preliminary data.</text>
</comment>
<dbReference type="GO" id="GO:0080120">
    <property type="term" value="P:CAAX-box protein maturation"/>
    <property type="evidence" value="ECO:0007669"/>
    <property type="project" value="UniProtKB-ARBA"/>
</dbReference>
<gene>
    <name evidence="3" type="ORF">N869_10415</name>
</gene>
<feature type="transmembrane region" description="Helical" evidence="1">
    <location>
        <begin position="42"/>
        <end position="61"/>
    </location>
</feature>
<keyword evidence="1" id="KW-1133">Transmembrane helix</keyword>
<dbReference type="GO" id="GO:0004175">
    <property type="term" value="F:endopeptidase activity"/>
    <property type="evidence" value="ECO:0007669"/>
    <property type="project" value="UniProtKB-ARBA"/>
</dbReference>
<keyword evidence="1" id="KW-0812">Transmembrane</keyword>
<sequence length="276" mass="30914">MPVPAPTPALHESPPRLSWSLLPAAGVSFAAFLLFGAHVRPAGYLVLVAALVGAFVVDRVLGKDLLLIGVGLTLVSTTSMEADVSWPRFFAIGAALTAGVTAPFLIDRFVYRRKVIRFPWRTGEPWPRIEKAYLVLVPLLGWALLPFYFISSGAYQNWPEVTEAGELGRFFVGVNAVGIWDELFFICTCFVLLRRHMRVWQANVLQAVIFVSFLWELGYREWGPLLTVPFALLQGYIFTRTGSLTYVIIVHLLFDAVVFLAIVHAHNPHMFPFFAY</sequence>
<keyword evidence="1" id="KW-0472">Membrane</keyword>
<dbReference type="Pfam" id="PF02517">
    <property type="entry name" value="Rce1-like"/>
    <property type="match status" value="1"/>
</dbReference>
<evidence type="ECO:0000313" key="4">
    <source>
        <dbReference type="Proteomes" id="UP000054314"/>
    </source>
</evidence>